<dbReference type="EMBL" id="UINC01052674">
    <property type="protein sequence ID" value="SVB68268.1"/>
    <property type="molecule type" value="Genomic_DNA"/>
</dbReference>
<gene>
    <name evidence="2" type="ORF">METZ01_LOCUS221122</name>
</gene>
<accession>A0A382FZ02</accession>
<reference evidence="2" key="1">
    <citation type="submission" date="2018-05" db="EMBL/GenBank/DDBJ databases">
        <authorList>
            <person name="Lanie J.A."/>
            <person name="Ng W.-L."/>
            <person name="Kazmierczak K.M."/>
            <person name="Andrzejewski T.M."/>
            <person name="Davidsen T.M."/>
            <person name="Wayne K.J."/>
            <person name="Tettelin H."/>
            <person name="Glass J.I."/>
            <person name="Rusch D."/>
            <person name="Podicherti R."/>
            <person name="Tsui H.-C.T."/>
            <person name="Winkler M.E."/>
        </authorList>
    </citation>
    <scope>NUCLEOTIDE SEQUENCE</scope>
</reference>
<feature type="transmembrane region" description="Helical" evidence="1">
    <location>
        <begin position="89"/>
        <end position="110"/>
    </location>
</feature>
<protein>
    <recommendedName>
        <fullName evidence="3">DUF5658 domain-containing protein</fullName>
    </recommendedName>
</protein>
<dbReference type="AlphaFoldDB" id="A0A382FZ02"/>
<sequence>MSKFIFNFWYGRITLWKAYWLIGELINSLVILLIYNIEIRLLNNLGLYKQLPFLNFTSFSLISKFTLFFWTIFITVGIWRSAEAYKGKFIWVVLTLILLSYRIFTLRILFY</sequence>
<evidence type="ECO:0000256" key="1">
    <source>
        <dbReference type="SAM" id="Phobius"/>
    </source>
</evidence>
<keyword evidence="1" id="KW-0472">Membrane</keyword>
<evidence type="ECO:0000313" key="2">
    <source>
        <dbReference type="EMBL" id="SVB68268.1"/>
    </source>
</evidence>
<feature type="transmembrane region" description="Helical" evidence="1">
    <location>
        <begin position="18"/>
        <end position="37"/>
    </location>
</feature>
<proteinExistence type="predicted"/>
<organism evidence="2">
    <name type="scientific">marine metagenome</name>
    <dbReference type="NCBI Taxonomy" id="408172"/>
    <lineage>
        <taxon>unclassified sequences</taxon>
        <taxon>metagenomes</taxon>
        <taxon>ecological metagenomes</taxon>
    </lineage>
</organism>
<keyword evidence="1" id="KW-0812">Transmembrane</keyword>
<feature type="transmembrane region" description="Helical" evidence="1">
    <location>
        <begin position="57"/>
        <end position="77"/>
    </location>
</feature>
<name>A0A382FZ02_9ZZZZ</name>
<keyword evidence="1" id="KW-1133">Transmembrane helix</keyword>
<evidence type="ECO:0008006" key="3">
    <source>
        <dbReference type="Google" id="ProtNLM"/>
    </source>
</evidence>